<dbReference type="EMBL" id="JAVHNS010000004">
    <property type="protein sequence ID" value="KAK6358438.1"/>
    <property type="molecule type" value="Genomic_DNA"/>
</dbReference>
<dbReference type="AlphaFoldDB" id="A0AAV9VA20"/>
<evidence type="ECO:0000313" key="2">
    <source>
        <dbReference type="EMBL" id="KAK6358438.1"/>
    </source>
</evidence>
<proteinExistence type="predicted"/>
<comment type="caution">
    <text evidence="2">The sequence shown here is derived from an EMBL/GenBank/DDBJ whole genome shotgun (WGS) entry which is preliminary data.</text>
</comment>
<dbReference type="Proteomes" id="UP001373714">
    <property type="component" value="Unassembled WGS sequence"/>
</dbReference>
<organism evidence="2 3">
    <name type="scientific">Orbilia blumenaviensis</name>
    <dbReference type="NCBI Taxonomy" id="1796055"/>
    <lineage>
        <taxon>Eukaryota</taxon>
        <taxon>Fungi</taxon>
        <taxon>Dikarya</taxon>
        <taxon>Ascomycota</taxon>
        <taxon>Pezizomycotina</taxon>
        <taxon>Orbiliomycetes</taxon>
        <taxon>Orbiliales</taxon>
        <taxon>Orbiliaceae</taxon>
        <taxon>Orbilia</taxon>
    </lineage>
</organism>
<protein>
    <submittedName>
        <fullName evidence="2">Uncharacterized protein</fullName>
    </submittedName>
</protein>
<feature type="region of interest" description="Disordered" evidence="1">
    <location>
        <begin position="413"/>
        <end position="464"/>
    </location>
</feature>
<name>A0AAV9VA20_9PEZI</name>
<accession>A0AAV9VA20</accession>
<keyword evidence="3" id="KW-1185">Reference proteome</keyword>
<evidence type="ECO:0000256" key="1">
    <source>
        <dbReference type="SAM" id="MobiDB-lite"/>
    </source>
</evidence>
<sequence length="580" mass="65738">MHNHGHYQFPIAPNGPTLLPVVGENHRQIVQQGNGEVPNVPAMGYALPPPSLEASHQPSQSQQHILQLTQQRLAYDSIEIKLAGTLMIISHNVLELHDCFCKKPVERIGGDLLKFFKNLGEEATQYRMRMLQHPGPVRFRLDDNVKTEMQKLPDIFSTHVRLFRALCLIGMPLYYWNAFCILAAIGFSKTGNYLFTPPPLEEFRATVETFLQKSHPALDNRLIRVDVVHEIVKFAYDMAERAITQTFEGEQSTAEFFSLGKRKRSDFIKKHCHFLLKNHTVDMASNIVAYMVKHGFEPRCDHCHGSLPFASKGPGNTPPCEFIPENPDVSPTPVRDITCETAPTPVQDIRQETAPASAQKKRRKIAPLPAQRVKLTALQRWECHEKFIAGLKISPPRTVQVPFDDSMIPSLMQQSEQSGQWQLELESRQPTAQDLSEHSNPQFEQRVSQAQSEYTHVEPRPEQQVAQLPPQDFTPHSDAMTLLPQDTILNPVIAPAPPQEYAPSFEPQGVFSIFDQGDPDDLTFQSSFMDLDQPDDSADEINRWFDFETFFDEASNPHDPALDPQFEALNATMPMGMWSF</sequence>
<evidence type="ECO:0000313" key="3">
    <source>
        <dbReference type="Proteomes" id="UP001373714"/>
    </source>
</evidence>
<reference evidence="2 3" key="1">
    <citation type="submission" date="2019-10" db="EMBL/GenBank/DDBJ databases">
        <authorList>
            <person name="Palmer J.M."/>
        </authorList>
    </citation>
    <scope>NUCLEOTIDE SEQUENCE [LARGE SCALE GENOMIC DNA]</scope>
    <source>
        <strain evidence="2 3">TWF730</strain>
    </source>
</reference>
<feature type="compositionally biased region" description="Polar residues" evidence="1">
    <location>
        <begin position="428"/>
        <end position="454"/>
    </location>
</feature>
<gene>
    <name evidence="2" type="ORF">TWF730_007770</name>
</gene>